<keyword evidence="7" id="KW-0675">Receptor</keyword>
<protein>
    <submittedName>
        <fullName evidence="13">Adenosine receptor A3-like</fullName>
    </submittedName>
</protein>
<evidence type="ECO:0000256" key="9">
    <source>
        <dbReference type="ARBA" id="ARBA00023224"/>
    </source>
</evidence>
<feature type="transmembrane region" description="Helical" evidence="10">
    <location>
        <begin position="158"/>
        <end position="177"/>
    </location>
</feature>
<gene>
    <name evidence="13" type="primary">LOC116307100</name>
</gene>
<evidence type="ECO:0000256" key="3">
    <source>
        <dbReference type="ARBA" id="ARBA00022692"/>
    </source>
</evidence>
<dbReference type="GO" id="GO:0004930">
    <property type="term" value="F:G protein-coupled receptor activity"/>
    <property type="evidence" value="ECO:0007669"/>
    <property type="project" value="UniProtKB-KW"/>
</dbReference>
<dbReference type="InterPro" id="IPR000276">
    <property type="entry name" value="GPCR_Rhodpsn"/>
</dbReference>
<keyword evidence="5" id="KW-0297">G-protein coupled receptor</keyword>
<dbReference type="InParanoid" id="A0A6P8J0T0"/>
<keyword evidence="6 10" id="KW-0472">Membrane</keyword>
<dbReference type="RefSeq" id="XP_031573107.1">
    <property type="nucleotide sequence ID" value="XM_031717247.1"/>
</dbReference>
<dbReference type="SUPFAM" id="SSF81321">
    <property type="entry name" value="Family A G protein-coupled receptor-like"/>
    <property type="match status" value="1"/>
</dbReference>
<dbReference type="InterPro" id="IPR017452">
    <property type="entry name" value="GPCR_Rhodpsn_7TM"/>
</dbReference>
<evidence type="ECO:0000256" key="4">
    <source>
        <dbReference type="ARBA" id="ARBA00022989"/>
    </source>
</evidence>
<keyword evidence="2" id="KW-1003">Cell membrane</keyword>
<dbReference type="Proteomes" id="UP000515163">
    <property type="component" value="Unplaced"/>
</dbReference>
<keyword evidence="4 10" id="KW-1133">Transmembrane helix</keyword>
<feature type="domain" description="G-protein coupled receptors family 1 profile" evidence="11">
    <location>
        <begin position="52"/>
        <end position="295"/>
    </location>
</feature>
<feature type="transmembrane region" description="Helical" evidence="10">
    <location>
        <begin position="272"/>
        <end position="294"/>
    </location>
</feature>
<dbReference type="GO" id="GO:0005886">
    <property type="term" value="C:plasma membrane"/>
    <property type="evidence" value="ECO:0007669"/>
    <property type="project" value="UniProtKB-SubCell"/>
</dbReference>
<evidence type="ECO:0000256" key="10">
    <source>
        <dbReference type="SAM" id="Phobius"/>
    </source>
</evidence>
<dbReference type="GeneID" id="116307100"/>
<feature type="transmembrane region" description="Helical" evidence="10">
    <location>
        <begin position="239"/>
        <end position="260"/>
    </location>
</feature>
<dbReference type="KEGG" id="aten:116307100"/>
<dbReference type="PANTHER" id="PTHR24246">
    <property type="entry name" value="OLFACTORY RECEPTOR AND ADENOSINE RECEPTOR"/>
    <property type="match status" value="1"/>
</dbReference>
<sequence>MAAYHGTFENIWSRTASEETLLLNNIYQTSPSSATLIFGIIQTIMGPVAIVANGIVIYAIWKDPFKTLRSSPSNILIASMATCDVLVGLVCTTSQAILFFGAYTKSIGLTIFWIPIAFSIGVLLIGVSMFHILALTIDRVIAVVDPLRYKSRVTKSKMFACTLLIWGFFIFLILIRIPLQNHFYVHLLLVNLTFHIAIIIETVLSLFIILEVWKQTRNLKKKSLISVTFLRNKKTTKSILLILFIFKACFTPIFVADSVILACSACHSHLSVISTILCLSLVLTHVNSCLNPFLYAFRLPKFRKPVALIAKQLFCCRRHSKVYNDHTLEDLNANYKVKHSKERLNAVNVEPANTFVDTRL</sequence>
<dbReference type="PROSITE" id="PS50262">
    <property type="entry name" value="G_PROTEIN_RECEP_F1_2"/>
    <property type="match status" value="1"/>
</dbReference>
<feature type="transmembrane region" description="Helical" evidence="10">
    <location>
        <begin position="183"/>
        <end position="213"/>
    </location>
</feature>
<accession>A0A6P8J0T0</accession>
<evidence type="ECO:0000256" key="7">
    <source>
        <dbReference type="ARBA" id="ARBA00023170"/>
    </source>
</evidence>
<keyword evidence="8" id="KW-0325">Glycoprotein</keyword>
<evidence type="ECO:0000256" key="5">
    <source>
        <dbReference type="ARBA" id="ARBA00023040"/>
    </source>
</evidence>
<evidence type="ECO:0000256" key="6">
    <source>
        <dbReference type="ARBA" id="ARBA00023136"/>
    </source>
</evidence>
<dbReference type="Pfam" id="PF00001">
    <property type="entry name" value="7tm_1"/>
    <property type="match status" value="2"/>
</dbReference>
<dbReference type="CDD" id="cd00637">
    <property type="entry name" value="7tm_classA_rhodopsin-like"/>
    <property type="match status" value="1"/>
</dbReference>
<evidence type="ECO:0000313" key="13">
    <source>
        <dbReference type="RefSeq" id="XP_031573107.1"/>
    </source>
</evidence>
<proteinExistence type="predicted"/>
<evidence type="ECO:0000313" key="12">
    <source>
        <dbReference type="Proteomes" id="UP000515163"/>
    </source>
</evidence>
<dbReference type="AlphaFoldDB" id="A0A6P8J0T0"/>
<feature type="transmembrane region" description="Helical" evidence="10">
    <location>
        <begin position="36"/>
        <end position="61"/>
    </location>
</feature>
<evidence type="ECO:0000259" key="11">
    <source>
        <dbReference type="PROSITE" id="PS50262"/>
    </source>
</evidence>
<dbReference type="PRINTS" id="PR00237">
    <property type="entry name" value="GPCRRHODOPSN"/>
</dbReference>
<reference evidence="13" key="1">
    <citation type="submission" date="2025-08" db="UniProtKB">
        <authorList>
            <consortium name="RefSeq"/>
        </authorList>
    </citation>
    <scope>IDENTIFICATION</scope>
    <source>
        <tissue evidence="13">Tentacle</tissue>
    </source>
</reference>
<evidence type="ECO:0000256" key="1">
    <source>
        <dbReference type="ARBA" id="ARBA00004651"/>
    </source>
</evidence>
<feature type="transmembrane region" description="Helical" evidence="10">
    <location>
        <begin position="112"/>
        <end position="137"/>
    </location>
</feature>
<keyword evidence="9" id="KW-0807">Transducer</keyword>
<dbReference type="PANTHER" id="PTHR24246:SF27">
    <property type="entry name" value="ADENOSINE RECEPTOR, ISOFORM A"/>
    <property type="match status" value="1"/>
</dbReference>
<dbReference type="OrthoDB" id="5974286at2759"/>
<keyword evidence="12" id="KW-1185">Reference proteome</keyword>
<evidence type="ECO:0000256" key="2">
    <source>
        <dbReference type="ARBA" id="ARBA00022475"/>
    </source>
</evidence>
<feature type="transmembrane region" description="Helical" evidence="10">
    <location>
        <begin position="73"/>
        <end position="100"/>
    </location>
</feature>
<organism evidence="12 13">
    <name type="scientific">Actinia tenebrosa</name>
    <name type="common">Australian red waratah sea anemone</name>
    <dbReference type="NCBI Taxonomy" id="6105"/>
    <lineage>
        <taxon>Eukaryota</taxon>
        <taxon>Metazoa</taxon>
        <taxon>Cnidaria</taxon>
        <taxon>Anthozoa</taxon>
        <taxon>Hexacorallia</taxon>
        <taxon>Actiniaria</taxon>
        <taxon>Actiniidae</taxon>
        <taxon>Actinia</taxon>
    </lineage>
</organism>
<evidence type="ECO:0000256" key="8">
    <source>
        <dbReference type="ARBA" id="ARBA00023180"/>
    </source>
</evidence>
<comment type="subcellular location">
    <subcellularLocation>
        <location evidence="1">Cell membrane</location>
        <topology evidence="1">Multi-pass membrane protein</topology>
    </subcellularLocation>
</comment>
<dbReference type="Gene3D" id="1.20.1070.10">
    <property type="entry name" value="Rhodopsin 7-helix transmembrane proteins"/>
    <property type="match status" value="1"/>
</dbReference>
<keyword evidence="3 10" id="KW-0812">Transmembrane</keyword>
<name>A0A6P8J0T0_ACTTE</name>